<dbReference type="InterPro" id="IPR005522">
    <property type="entry name" value="IPK"/>
</dbReference>
<dbReference type="SUPFAM" id="SSF56104">
    <property type="entry name" value="SAICAR synthase-like"/>
    <property type="match status" value="1"/>
</dbReference>
<accession>A0ABN8MA06</accession>
<comment type="similarity">
    <text evidence="1 4">Belongs to the inositol phosphokinase (IPK) family.</text>
</comment>
<evidence type="ECO:0000256" key="3">
    <source>
        <dbReference type="ARBA" id="ARBA00022777"/>
    </source>
</evidence>
<dbReference type="EMBL" id="CALNXI010000339">
    <property type="protein sequence ID" value="CAH3025160.1"/>
    <property type="molecule type" value="Genomic_DNA"/>
</dbReference>
<sequence>MAVMPDRVAKRDFVPLEPFVHQVGGHCSMMRFDDVSVCKPLKQREHRFYEEQPPEMRPFTPEYRGVVFVSVKEDKDGYIYLTAHPDKLALECQKKEGSTKFCITNSDNDGSSGEDEGDSTPEKGLHRVRLQSGKLELVNTRPDGLFEAGDMPDHSSGSAGVNPWSLHCHKEQLSRMRELGSSSKTHTFIVLENVAHRFSTPCILDLKMGTRHHGDDAPSDKRERQIAKAEQSTSKTLGIRAGGMQVYNSGSGRFMCRNKYYGLKLCEEGFREELVTFLHNGEQFRMELIEPLLYKLRKLYKVIEKQNSYRFYSSSLLLMYEGDMQRKCSCNTEKEQDTNRQKENFNRSCSSCSLNKNGKFNSHHSCKVDVRMIDFAHTTYGVFVGDPVRNGPDSGYLFGLKNLIRLLEEIRDKYQGSTEVKTQESGIISDKS</sequence>
<evidence type="ECO:0000256" key="1">
    <source>
        <dbReference type="ARBA" id="ARBA00007374"/>
    </source>
</evidence>
<proteinExistence type="inferred from homology"/>
<dbReference type="InterPro" id="IPR038286">
    <property type="entry name" value="IPK_sf"/>
</dbReference>
<gene>
    <name evidence="6" type="ORF">PEVE_00025189</name>
</gene>
<dbReference type="Proteomes" id="UP001159427">
    <property type="component" value="Unassembled WGS sequence"/>
</dbReference>
<evidence type="ECO:0000313" key="7">
    <source>
        <dbReference type="Proteomes" id="UP001159427"/>
    </source>
</evidence>
<keyword evidence="2 4" id="KW-0808">Transferase</keyword>
<dbReference type="PANTHER" id="PTHR12400">
    <property type="entry name" value="INOSITOL POLYPHOSPHATE KINASE"/>
    <property type="match status" value="1"/>
</dbReference>
<feature type="region of interest" description="Disordered" evidence="5">
    <location>
        <begin position="104"/>
        <end position="124"/>
    </location>
</feature>
<evidence type="ECO:0000256" key="5">
    <source>
        <dbReference type="SAM" id="MobiDB-lite"/>
    </source>
</evidence>
<reference evidence="6 7" key="1">
    <citation type="submission" date="2022-05" db="EMBL/GenBank/DDBJ databases">
        <authorList>
            <consortium name="Genoscope - CEA"/>
            <person name="William W."/>
        </authorList>
    </citation>
    <scope>NUCLEOTIDE SEQUENCE [LARGE SCALE GENOMIC DNA]</scope>
</reference>
<keyword evidence="7" id="KW-1185">Reference proteome</keyword>
<dbReference type="Pfam" id="PF03770">
    <property type="entry name" value="IPK"/>
    <property type="match status" value="1"/>
</dbReference>
<organism evidence="6 7">
    <name type="scientific">Porites evermanni</name>
    <dbReference type="NCBI Taxonomy" id="104178"/>
    <lineage>
        <taxon>Eukaryota</taxon>
        <taxon>Metazoa</taxon>
        <taxon>Cnidaria</taxon>
        <taxon>Anthozoa</taxon>
        <taxon>Hexacorallia</taxon>
        <taxon>Scleractinia</taxon>
        <taxon>Fungiina</taxon>
        <taxon>Poritidae</taxon>
        <taxon>Porites</taxon>
    </lineage>
</organism>
<comment type="caution">
    <text evidence="6">The sequence shown here is derived from an EMBL/GenBank/DDBJ whole genome shotgun (WGS) entry which is preliminary data.</text>
</comment>
<dbReference type="PANTHER" id="PTHR12400:SF21">
    <property type="entry name" value="KINASE"/>
    <property type="match status" value="1"/>
</dbReference>
<dbReference type="EC" id="2.7.-.-" evidence="4"/>
<evidence type="ECO:0000256" key="2">
    <source>
        <dbReference type="ARBA" id="ARBA00022679"/>
    </source>
</evidence>
<protein>
    <recommendedName>
        <fullName evidence="4">Kinase</fullName>
        <ecNumber evidence="4">2.7.-.-</ecNumber>
    </recommendedName>
</protein>
<evidence type="ECO:0000313" key="6">
    <source>
        <dbReference type="EMBL" id="CAH3025160.1"/>
    </source>
</evidence>
<evidence type="ECO:0000256" key="4">
    <source>
        <dbReference type="RuleBase" id="RU363090"/>
    </source>
</evidence>
<name>A0ABN8MA06_9CNID</name>
<dbReference type="Gene3D" id="3.30.470.160">
    <property type="entry name" value="Inositol polyphosphate kinase"/>
    <property type="match status" value="1"/>
</dbReference>
<keyword evidence="3 4" id="KW-0418">Kinase</keyword>